<feature type="active site" evidence="5">
    <location>
        <position position="91"/>
    </location>
</feature>
<dbReference type="PANTHER" id="PTHR42681:SF1">
    <property type="entry name" value="MALONYL-COA-ACYL CARRIER PROTEIN TRANSACYLASE, MITOCHONDRIAL"/>
    <property type="match status" value="1"/>
</dbReference>
<dbReference type="InterPro" id="IPR050858">
    <property type="entry name" value="Mal-CoA-ACP_Trans/PKS_FabD"/>
</dbReference>
<evidence type="ECO:0000259" key="6">
    <source>
        <dbReference type="SMART" id="SM00827"/>
    </source>
</evidence>
<dbReference type="EMBL" id="FQTY01000006">
    <property type="protein sequence ID" value="SHE76253.1"/>
    <property type="molecule type" value="Genomic_DNA"/>
</dbReference>
<dbReference type="GO" id="GO:0004314">
    <property type="term" value="F:[acyl-carrier-protein] S-malonyltransferase activity"/>
    <property type="evidence" value="ECO:0007669"/>
    <property type="project" value="UniProtKB-EC"/>
</dbReference>
<accession>A0A1M4W577</accession>
<organism evidence="7 8">
    <name type="scientific">Tissierella praeacuta DSM 18095</name>
    <dbReference type="NCBI Taxonomy" id="1123404"/>
    <lineage>
        <taxon>Bacteria</taxon>
        <taxon>Bacillati</taxon>
        <taxon>Bacillota</taxon>
        <taxon>Tissierellia</taxon>
        <taxon>Tissierellales</taxon>
        <taxon>Tissierellaceae</taxon>
        <taxon>Tissierella</taxon>
    </lineage>
</organism>
<dbReference type="AlphaFoldDB" id="A0A1M4W577"/>
<gene>
    <name evidence="7" type="ORF">SAMN02745784_01725</name>
</gene>
<dbReference type="SMART" id="SM00827">
    <property type="entry name" value="PKS_AT"/>
    <property type="match status" value="1"/>
</dbReference>
<evidence type="ECO:0000256" key="5">
    <source>
        <dbReference type="PIRSR" id="PIRSR000446-1"/>
    </source>
</evidence>
<dbReference type="InterPro" id="IPR024925">
    <property type="entry name" value="Malonyl_CoA-ACP_transAc"/>
</dbReference>
<dbReference type="GeneID" id="90994302"/>
<dbReference type="EC" id="2.3.1.39" evidence="4"/>
<dbReference type="RefSeq" id="WP_072975452.1">
    <property type="nucleotide sequence ID" value="NZ_FQTY01000006.1"/>
</dbReference>
<protein>
    <recommendedName>
        <fullName evidence="4">Malonyl CoA-acyl carrier protein transacylase</fullName>
        <ecNumber evidence="4">2.3.1.39</ecNumber>
    </recommendedName>
</protein>
<dbReference type="PIRSF" id="PIRSF000446">
    <property type="entry name" value="Mct"/>
    <property type="match status" value="1"/>
</dbReference>
<proteinExistence type="inferred from homology"/>
<dbReference type="PANTHER" id="PTHR42681">
    <property type="entry name" value="MALONYL-COA-ACYL CARRIER PROTEIN TRANSACYLASE, MITOCHONDRIAL"/>
    <property type="match status" value="1"/>
</dbReference>
<dbReference type="FunFam" id="3.30.70.250:FF:000001">
    <property type="entry name" value="Malonyl CoA-acyl carrier protein transacylase"/>
    <property type="match status" value="1"/>
</dbReference>
<keyword evidence="8" id="KW-1185">Reference proteome</keyword>
<dbReference type="InterPro" id="IPR016036">
    <property type="entry name" value="Malonyl_transacylase_ACP-bd"/>
</dbReference>
<dbReference type="GO" id="GO:0006633">
    <property type="term" value="P:fatty acid biosynthetic process"/>
    <property type="evidence" value="ECO:0007669"/>
    <property type="project" value="TreeGrafter"/>
</dbReference>
<dbReference type="Proteomes" id="UP000184114">
    <property type="component" value="Unassembled WGS sequence"/>
</dbReference>
<evidence type="ECO:0000256" key="1">
    <source>
        <dbReference type="ARBA" id="ARBA00022679"/>
    </source>
</evidence>
<comment type="similarity">
    <text evidence="4">Belongs to the fabD family.</text>
</comment>
<evidence type="ECO:0000256" key="3">
    <source>
        <dbReference type="ARBA" id="ARBA00048462"/>
    </source>
</evidence>
<dbReference type="SUPFAM" id="SSF55048">
    <property type="entry name" value="Probable ACP-binding domain of malonyl-CoA ACP transacylase"/>
    <property type="match status" value="1"/>
</dbReference>
<dbReference type="Gene3D" id="3.30.70.250">
    <property type="entry name" value="Malonyl-CoA ACP transacylase, ACP-binding"/>
    <property type="match status" value="1"/>
</dbReference>
<reference evidence="8" key="1">
    <citation type="submission" date="2016-11" db="EMBL/GenBank/DDBJ databases">
        <authorList>
            <person name="Varghese N."/>
            <person name="Submissions S."/>
        </authorList>
    </citation>
    <scope>NUCLEOTIDE SEQUENCE [LARGE SCALE GENOMIC DNA]</scope>
    <source>
        <strain evidence="8">DSM 18095</strain>
    </source>
</reference>
<dbReference type="InterPro" id="IPR001227">
    <property type="entry name" value="Ac_transferase_dom_sf"/>
</dbReference>
<evidence type="ECO:0000256" key="2">
    <source>
        <dbReference type="ARBA" id="ARBA00023315"/>
    </source>
</evidence>
<feature type="active site" evidence="5">
    <location>
        <position position="200"/>
    </location>
</feature>
<dbReference type="SUPFAM" id="SSF52151">
    <property type="entry name" value="FabD/lysophospholipase-like"/>
    <property type="match status" value="1"/>
</dbReference>
<name>A0A1M4W577_9FIRM</name>
<dbReference type="NCBIfam" id="TIGR00128">
    <property type="entry name" value="fabD"/>
    <property type="match status" value="1"/>
</dbReference>
<keyword evidence="2 4" id="KW-0012">Acyltransferase</keyword>
<dbReference type="GO" id="GO:0005829">
    <property type="term" value="C:cytosol"/>
    <property type="evidence" value="ECO:0007669"/>
    <property type="project" value="TreeGrafter"/>
</dbReference>
<evidence type="ECO:0000256" key="4">
    <source>
        <dbReference type="PIRNR" id="PIRNR000446"/>
    </source>
</evidence>
<keyword evidence="1 4" id="KW-0808">Transferase</keyword>
<dbReference type="STRING" id="1123404.SAMN02745784_01725"/>
<evidence type="ECO:0000313" key="8">
    <source>
        <dbReference type="Proteomes" id="UP000184114"/>
    </source>
</evidence>
<evidence type="ECO:0000313" key="7">
    <source>
        <dbReference type="EMBL" id="SHE76253.1"/>
    </source>
</evidence>
<comment type="catalytic activity">
    <reaction evidence="3 4">
        <text>holo-[ACP] + malonyl-CoA = malonyl-[ACP] + CoA</text>
        <dbReference type="Rhea" id="RHEA:41792"/>
        <dbReference type="Rhea" id="RHEA-COMP:9623"/>
        <dbReference type="Rhea" id="RHEA-COMP:9685"/>
        <dbReference type="ChEBI" id="CHEBI:57287"/>
        <dbReference type="ChEBI" id="CHEBI:57384"/>
        <dbReference type="ChEBI" id="CHEBI:64479"/>
        <dbReference type="ChEBI" id="CHEBI:78449"/>
        <dbReference type="EC" id="2.3.1.39"/>
    </reaction>
</comment>
<dbReference type="Pfam" id="PF00698">
    <property type="entry name" value="Acyl_transf_1"/>
    <property type="match status" value="1"/>
</dbReference>
<dbReference type="InterPro" id="IPR016035">
    <property type="entry name" value="Acyl_Trfase/lysoPLipase"/>
</dbReference>
<feature type="domain" description="Malonyl-CoA:ACP transacylase (MAT)" evidence="6">
    <location>
        <begin position="7"/>
        <end position="320"/>
    </location>
</feature>
<dbReference type="InterPro" id="IPR014043">
    <property type="entry name" value="Acyl_transferase_dom"/>
</dbReference>
<dbReference type="InterPro" id="IPR004410">
    <property type="entry name" value="Malonyl_CoA-ACP_transAc_FabD"/>
</dbReference>
<dbReference type="Gene3D" id="3.40.366.10">
    <property type="entry name" value="Malonyl-Coenzyme A Acyl Carrier Protein, domain 2"/>
    <property type="match status" value="1"/>
</dbReference>
<sequence length="323" mass="35172">MSKLAFIFPGQGSQYVGMGKDFYESFLESKKVFDEANEVLSMDLKSICFNGSEEDLKKTENTQPAILATSIAILKAIQARGIDCEYTAGLSLGEYTSLVNSGSIEFKDALKVVKERGKFMQEAVPLGVGGMAAILGLNRQNIPSILQKTKEYGVVEVANYNSPEQIVLSGELKGLQIACEEAVKLGAKKAVPLPVSAPFHSSLLVSAGEKLKNELSKVDIKDTQKKFISNVDAKLLSNKDEIKPKLVNQVSNSVLWQQSVEYMINEGVDTFVEIGPGKSLSGFVKRIGKAMGKEVKALNVGDVNSFEETVEYLKSLKNNKISE</sequence>